<proteinExistence type="predicted"/>
<keyword evidence="2" id="KW-1185">Reference proteome</keyword>
<dbReference type="Proteomes" id="UP000823775">
    <property type="component" value="Unassembled WGS sequence"/>
</dbReference>
<evidence type="ECO:0000313" key="1">
    <source>
        <dbReference type="EMBL" id="MCE2055832.1"/>
    </source>
</evidence>
<gene>
    <name evidence="1" type="ORF">HAX54_043537</name>
</gene>
<protein>
    <submittedName>
        <fullName evidence="1">Uncharacterized protein</fullName>
    </submittedName>
</protein>
<accession>A0ABS8W4M6</accession>
<sequence>MPCLSSVLVRGKEVDITPKVINSIYWVDQIHHGMGFIRRMAVKNDQYARVTGIIVEGQPLWVVMNGDIHHQDLKFEARMWFNLGPVSLCSGPWTKRDEQRESLIWTQRGSGRFEDGTRKEKENDLSIEIDLNIPTVVPTSPIVDRRPSDDCWVEENLSGGAAAEEIHYSSNISMG</sequence>
<dbReference type="EMBL" id="JACEIK010006522">
    <property type="protein sequence ID" value="MCE2055832.1"/>
    <property type="molecule type" value="Genomic_DNA"/>
</dbReference>
<reference evidence="1 2" key="1">
    <citation type="journal article" date="2021" name="BMC Genomics">
        <title>Datura genome reveals duplications of psychoactive alkaloid biosynthetic genes and high mutation rate following tissue culture.</title>
        <authorList>
            <person name="Rajewski A."/>
            <person name="Carter-House D."/>
            <person name="Stajich J."/>
            <person name="Litt A."/>
        </authorList>
    </citation>
    <scope>NUCLEOTIDE SEQUENCE [LARGE SCALE GENOMIC DNA]</scope>
    <source>
        <strain evidence="1">AR-01</strain>
    </source>
</reference>
<name>A0ABS8W4M6_DATST</name>
<comment type="caution">
    <text evidence="1">The sequence shown here is derived from an EMBL/GenBank/DDBJ whole genome shotgun (WGS) entry which is preliminary data.</text>
</comment>
<organism evidence="1 2">
    <name type="scientific">Datura stramonium</name>
    <name type="common">Jimsonweed</name>
    <name type="synonym">Common thornapple</name>
    <dbReference type="NCBI Taxonomy" id="4076"/>
    <lineage>
        <taxon>Eukaryota</taxon>
        <taxon>Viridiplantae</taxon>
        <taxon>Streptophyta</taxon>
        <taxon>Embryophyta</taxon>
        <taxon>Tracheophyta</taxon>
        <taxon>Spermatophyta</taxon>
        <taxon>Magnoliopsida</taxon>
        <taxon>eudicotyledons</taxon>
        <taxon>Gunneridae</taxon>
        <taxon>Pentapetalae</taxon>
        <taxon>asterids</taxon>
        <taxon>lamiids</taxon>
        <taxon>Solanales</taxon>
        <taxon>Solanaceae</taxon>
        <taxon>Solanoideae</taxon>
        <taxon>Datureae</taxon>
        <taxon>Datura</taxon>
    </lineage>
</organism>
<evidence type="ECO:0000313" key="2">
    <source>
        <dbReference type="Proteomes" id="UP000823775"/>
    </source>
</evidence>